<dbReference type="Proteomes" id="UP000664303">
    <property type="component" value="Unassembled WGS sequence"/>
</dbReference>
<dbReference type="GO" id="GO:0005886">
    <property type="term" value="C:plasma membrane"/>
    <property type="evidence" value="ECO:0007669"/>
    <property type="project" value="TreeGrafter"/>
</dbReference>
<protein>
    <submittedName>
        <fullName evidence="3">Nitroreductase family deazaflavin-dependent oxidoreductase</fullName>
    </submittedName>
</protein>
<reference evidence="3" key="1">
    <citation type="submission" date="2021-02" db="EMBL/GenBank/DDBJ databases">
        <title>PHA producing bacteria isolated from coastal sediment in Guangdong, Shenzhen.</title>
        <authorList>
            <person name="Zheng W."/>
            <person name="Yu S."/>
            <person name="Huang Y."/>
        </authorList>
    </citation>
    <scope>NUCLEOTIDE SEQUENCE</scope>
    <source>
        <strain evidence="3">TN14-10</strain>
    </source>
</reference>
<keyword evidence="4" id="KW-1185">Reference proteome</keyword>
<accession>A0A939DGP0</accession>
<sequence length="151" mass="16809">MTEQRIADNLPDWIKDHLKRYIESDGADGHYWDASLGGGEGMVPTLLLTTIGRKSGEPLTIPLIYSRAGDGYCVIASKGGAPAHPAWFLNLESDPEVHVQVMADKFRARARIAEGGEREGLWRQMVDIYAPYTKYQEATDRRIPVVVLDPV</sequence>
<evidence type="ECO:0000256" key="2">
    <source>
        <dbReference type="ARBA" id="ARBA00049106"/>
    </source>
</evidence>
<dbReference type="Pfam" id="PF04075">
    <property type="entry name" value="F420H2_quin_red"/>
    <property type="match status" value="1"/>
</dbReference>
<evidence type="ECO:0000256" key="1">
    <source>
        <dbReference type="ARBA" id="ARBA00008710"/>
    </source>
</evidence>
<dbReference type="NCBIfam" id="TIGR00026">
    <property type="entry name" value="hi_GC_TIGR00026"/>
    <property type="match status" value="1"/>
</dbReference>
<dbReference type="Gene3D" id="2.30.110.10">
    <property type="entry name" value="Electron Transport, Fmn-binding Protein, Chain A"/>
    <property type="match status" value="1"/>
</dbReference>
<evidence type="ECO:0000313" key="4">
    <source>
        <dbReference type="Proteomes" id="UP000664303"/>
    </source>
</evidence>
<evidence type="ECO:0000313" key="3">
    <source>
        <dbReference type="EMBL" id="MBN7797975.1"/>
    </source>
</evidence>
<dbReference type="InterPro" id="IPR012349">
    <property type="entry name" value="Split_barrel_FMN-bd"/>
</dbReference>
<dbReference type="EMBL" id="JAFKCZ010000011">
    <property type="protein sequence ID" value="MBN7797975.1"/>
    <property type="molecule type" value="Genomic_DNA"/>
</dbReference>
<dbReference type="PANTHER" id="PTHR39428">
    <property type="entry name" value="F420H(2)-DEPENDENT QUINONE REDUCTASE RV1261C"/>
    <property type="match status" value="1"/>
</dbReference>
<dbReference type="SUPFAM" id="SSF50475">
    <property type="entry name" value="FMN-binding split barrel"/>
    <property type="match status" value="1"/>
</dbReference>
<dbReference type="GO" id="GO:0070967">
    <property type="term" value="F:coenzyme F420 binding"/>
    <property type="evidence" value="ECO:0007669"/>
    <property type="project" value="TreeGrafter"/>
</dbReference>
<dbReference type="AlphaFoldDB" id="A0A939DGP0"/>
<dbReference type="InterPro" id="IPR004378">
    <property type="entry name" value="F420H2_quin_Rdtase"/>
</dbReference>
<dbReference type="RefSeq" id="WP_206561422.1">
    <property type="nucleotide sequence ID" value="NZ_JAFKCZ010000011.1"/>
</dbReference>
<name>A0A939DGP0_9GAMM</name>
<comment type="catalytic activity">
    <reaction evidence="2">
        <text>oxidized coenzyme F420-(gamma-L-Glu)(n) + a quinol + H(+) = reduced coenzyme F420-(gamma-L-Glu)(n) + a quinone</text>
        <dbReference type="Rhea" id="RHEA:39663"/>
        <dbReference type="Rhea" id="RHEA-COMP:12939"/>
        <dbReference type="Rhea" id="RHEA-COMP:14378"/>
        <dbReference type="ChEBI" id="CHEBI:15378"/>
        <dbReference type="ChEBI" id="CHEBI:24646"/>
        <dbReference type="ChEBI" id="CHEBI:132124"/>
        <dbReference type="ChEBI" id="CHEBI:133980"/>
        <dbReference type="ChEBI" id="CHEBI:139511"/>
    </reaction>
</comment>
<comment type="similarity">
    <text evidence="1">Belongs to the F420H(2)-dependent quinone reductase family.</text>
</comment>
<comment type="caution">
    <text evidence="3">The sequence shown here is derived from an EMBL/GenBank/DDBJ whole genome shotgun (WGS) entry which is preliminary data.</text>
</comment>
<organism evidence="3 4">
    <name type="scientific">Parahaliea mediterranea</name>
    <dbReference type="NCBI Taxonomy" id="651086"/>
    <lineage>
        <taxon>Bacteria</taxon>
        <taxon>Pseudomonadati</taxon>
        <taxon>Pseudomonadota</taxon>
        <taxon>Gammaproteobacteria</taxon>
        <taxon>Cellvibrionales</taxon>
        <taxon>Halieaceae</taxon>
        <taxon>Parahaliea</taxon>
    </lineage>
</organism>
<proteinExistence type="inferred from homology"/>
<gene>
    <name evidence="3" type="ORF">JYP50_15300</name>
</gene>
<dbReference type="PANTHER" id="PTHR39428:SF3">
    <property type="entry name" value="DEAZAFLAVIN-DEPENDENT NITROREDUCTASE"/>
    <property type="match status" value="1"/>
</dbReference>
<dbReference type="GO" id="GO:0016491">
    <property type="term" value="F:oxidoreductase activity"/>
    <property type="evidence" value="ECO:0007669"/>
    <property type="project" value="InterPro"/>
</dbReference>